<dbReference type="PANTHER" id="PTHR43163">
    <property type="entry name" value="DIPEPTIDE TRANSPORT SYSTEM PERMEASE PROTEIN DPPB-RELATED"/>
    <property type="match status" value="1"/>
</dbReference>
<dbReference type="GO" id="GO:0005886">
    <property type="term" value="C:plasma membrane"/>
    <property type="evidence" value="ECO:0007669"/>
    <property type="project" value="UniProtKB-SubCell"/>
</dbReference>
<feature type="transmembrane region" description="Helical" evidence="7">
    <location>
        <begin position="270"/>
        <end position="296"/>
    </location>
</feature>
<dbReference type="Proteomes" id="UP000515913">
    <property type="component" value="Chromosome"/>
</dbReference>
<keyword evidence="4 7" id="KW-0812">Transmembrane</keyword>
<keyword evidence="3" id="KW-1003">Cell membrane</keyword>
<evidence type="ECO:0000256" key="3">
    <source>
        <dbReference type="ARBA" id="ARBA00022475"/>
    </source>
</evidence>
<evidence type="ECO:0000259" key="8">
    <source>
        <dbReference type="PROSITE" id="PS50928"/>
    </source>
</evidence>
<keyword evidence="6 7" id="KW-0472">Membrane</keyword>
<feature type="domain" description="ABC transmembrane type-1" evidence="8">
    <location>
        <begin position="93"/>
        <end position="293"/>
    </location>
</feature>
<dbReference type="CDD" id="cd06261">
    <property type="entry name" value="TM_PBP2"/>
    <property type="match status" value="1"/>
</dbReference>
<evidence type="ECO:0000256" key="7">
    <source>
        <dbReference type="RuleBase" id="RU363032"/>
    </source>
</evidence>
<protein>
    <submittedName>
        <fullName evidence="9">ABC transporter permease</fullName>
    </submittedName>
</protein>
<organism evidence="9 10">
    <name type="scientific">Fusobacterium hominis</name>
    <dbReference type="NCBI Taxonomy" id="2764326"/>
    <lineage>
        <taxon>Bacteria</taxon>
        <taxon>Fusobacteriati</taxon>
        <taxon>Fusobacteriota</taxon>
        <taxon>Fusobacteriia</taxon>
        <taxon>Fusobacteriales</taxon>
        <taxon>Fusobacteriaceae</taxon>
        <taxon>Fusobacterium</taxon>
    </lineage>
</organism>
<comment type="similarity">
    <text evidence="7">Belongs to the binding-protein-dependent transport system permease family.</text>
</comment>
<dbReference type="AlphaFoldDB" id="A0A7G9GW35"/>
<dbReference type="Gene3D" id="1.10.3720.10">
    <property type="entry name" value="MetI-like"/>
    <property type="match status" value="1"/>
</dbReference>
<feature type="transmembrane region" description="Helical" evidence="7">
    <location>
        <begin position="99"/>
        <end position="121"/>
    </location>
</feature>
<accession>A0A7G9GW35</accession>
<dbReference type="InterPro" id="IPR045621">
    <property type="entry name" value="BPD_transp_1_N"/>
</dbReference>
<gene>
    <name evidence="9" type="ORF">H9Q81_08755</name>
</gene>
<feature type="transmembrane region" description="Helical" evidence="7">
    <location>
        <begin position="171"/>
        <end position="190"/>
    </location>
</feature>
<evidence type="ECO:0000256" key="1">
    <source>
        <dbReference type="ARBA" id="ARBA00004651"/>
    </source>
</evidence>
<dbReference type="Pfam" id="PF00528">
    <property type="entry name" value="BPD_transp_1"/>
    <property type="match status" value="1"/>
</dbReference>
<comment type="subcellular location">
    <subcellularLocation>
        <location evidence="1 7">Cell membrane</location>
        <topology evidence="1 7">Multi-pass membrane protein</topology>
    </subcellularLocation>
</comment>
<dbReference type="RefSeq" id="WP_101474566.1">
    <property type="nucleotide sequence ID" value="NZ_CP060637.1"/>
</dbReference>
<evidence type="ECO:0000313" key="10">
    <source>
        <dbReference type="Proteomes" id="UP000515913"/>
    </source>
</evidence>
<dbReference type="InterPro" id="IPR035906">
    <property type="entry name" value="MetI-like_sf"/>
</dbReference>
<evidence type="ECO:0000313" key="9">
    <source>
        <dbReference type="EMBL" id="QNM15017.1"/>
    </source>
</evidence>
<keyword evidence="2 7" id="KW-0813">Transport</keyword>
<evidence type="ECO:0000256" key="2">
    <source>
        <dbReference type="ARBA" id="ARBA00022448"/>
    </source>
</evidence>
<reference evidence="9 10" key="1">
    <citation type="submission" date="2020-08" db="EMBL/GenBank/DDBJ databases">
        <authorList>
            <person name="Liu C."/>
            <person name="Sun Q."/>
        </authorList>
    </citation>
    <scope>NUCLEOTIDE SEQUENCE [LARGE SCALE GENOMIC DNA]</scope>
    <source>
        <strain evidence="9 10">NSJ-57</strain>
    </source>
</reference>
<dbReference type="GO" id="GO:0055085">
    <property type="term" value="P:transmembrane transport"/>
    <property type="evidence" value="ECO:0007669"/>
    <property type="project" value="InterPro"/>
</dbReference>
<dbReference type="KEGG" id="fho:H9Q81_08755"/>
<keyword evidence="5 7" id="KW-1133">Transmembrane helix</keyword>
<dbReference type="SUPFAM" id="SSF161098">
    <property type="entry name" value="MetI-like"/>
    <property type="match status" value="1"/>
</dbReference>
<dbReference type="EMBL" id="CP060637">
    <property type="protein sequence ID" value="QNM15017.1"/>
    <property type="molecule type" value="Genomic_DNA"/>
</dbReference>
<dbReference type="InterPro" id="IPR000515">
    <property type="entry name" value="MetI-like"/>
</dbReference>
<evidence type="ECO:0000256" key="6">
    <source>
        <dbReference type="ARBA" id="ARBA00023136"/>
    </source>
</evidence>
<evidence type="ECO:0000256" key="4">
    <source>
        <dbReference type="ARBA" id="ARBA00022692"/>
    </source>
</evidence>
<dbReference type="PANTHER" id="PTHR43163:SF6">
    <property type="entry name" value="DIPEPTIDE TRANSPORT SYSTEM PERMEASE PROTEIN DPPB-RELATED"/>
    <property type="match status" value="1"/>
</dbReference>
<evidence type="ECO:0000256" key="5">
    <source>
        <dbReference type="ARBA" id="ARBA00022989"/>
    </source>
</evidence>
<feature type="transmembrane region" description="Helical" evidence="7">
    <location>
        <begin position="133"/>
        <end position="159"/>
    </location>
</feature>
<proteinExistence type="inferred from homology"/>
<sequence length="304" mass="34396">MYYIKKLFKMIFSIFLIGTISFLLLELIPGDPAMAILGVESTPEDIAMMRETLGLNKGVLERYLIWGANLLSGNLGNSFKYGEPVSTLIKERLPLTLEVAIITVIMVVLVSVPVSFSIYRIRNKYARKVIDFLIGLCVSLPSFWIGILSMFIFGVILRWFSIGYNKSFTSLLLPCLVIAIPNIGVFISYVKNNLDKELREEYIKYLYVNGVKKFWLNIYILKNSIIPIIPLLGILIIDLITGVVIVEQIFSIPGIGRLMVTAVINRDIPLVQGIIFYTSAVLVIINFFIDIIYSLVDPRIRGER</sequence>
<keyword evidence="10" id="KW-1185">Reference proteome</keyword>
<dbReference type="Pfam" id="PF19300">
    <property type="entry name" value="BPD_transp_1_N"/>
    <property type="match status" value="1"/>
</dbReference>
<name>A0A7G9GW35_9FUSO</name>
<feature type="transmembrane region" description="Helical" evidence="7">
    <location>
        <begin position="228"/>
        <end position="250"/>
    </location>
</feature>
<dbReference type="PROSITE" id="PS50928">
    <property type="entry name" value="ABC_TM1"/>
    <property type="match status" value="1"/>
</dbReference>
<feature type="transmembrane region" description="Helical" evidence="7">
    <location>
        <begin position="7"/>
        <end position="25"/>
    </location>
</feature>